<evidence type="ECO:0000313" key="5">
    <source>
        <dbReference type="EMBL" id="KAF5777587.1"/>
    </source>
</evidence>
<dbReference type="InterPro" id="IPR019798">
    <property type="entry name" value="Ser_HO-MeTrfase_PLP_BS"/>
</dbReference>
<keyword evidence="6" id="KW-1185">Reference proteome</keyword>
<dbReference type="InterPro" id="IPR039429">
    <property type="entry name" value="SHMT-like_dom"/>
</dbReference>
<dbReference type="Pfam" id="PF00464">
    <property type="entry name" value="SHMT"/>
    <property type="match status" value="1"/>
</dbReference>
<evidence type="ECO:0000256" key="3">
    <source>
        <dbReference type="ARBA" id="ARBA00022898"/>
    </source>
</evidence>
<evidence type="ECO:0000256" key="1">
    <source>
        <dbReference type="ARBA" id="ARBA00001528"/>
    </source>
</evidence>
<evidence type="ECO:0000313" key="6">
    <source>
        <dbReference type="Proteomes" id="UP000215914"/>
    </source>
</evidence>
<evidence type="ECO:0000259" key="4">
    <source>
        <dbReference type="Pfam" id="PF00464"/>
    </source>
</evidence>
<proteinExistence type="predicted"/>
<dbReference type="Gene3D" id="3.40.640.10">
    <property type="entry name" value="Type I PLP-dependent aspartate aminotransferase-like (Major domain)"/>
    <property type="match status" value="1"/>
</dbReference>
<organism evidence="5 6">
    <name type="scientific">Helianthus annuus</name>
    <name type="common">Common sunflower</name>
    <dbReference type="NCBI Taxonomy" id="4232"/>
    <lineage>
        <taxon>Eukaryota</taxon>
        <taxon>Viridiplantae</taxon>
        <taxon>Streptophyta</taxon>
        <taxon>Embryophyta</taxon>
        <taxon>Tracheophyta</taxon>
        <taxon>Spermatophyta</taxon>
        <taxon>Magnoliopsida</taxon>
        <taxon>eudicotyledons</taxon>
        <taxon>Gunneridae</taxon>
        <taxon>Pentapetalae</taxon>
        <taxon>asterids</taxon>
        <taxon>campanulids</taxon>
        <taxon>Asterales</taxon>
        <taxon>Asteraceae</taxon>
        <taxon>Asteroideae</taxon>
        <taxon>Heliantheae alliance</taxon>
        <taxon>Heliantheae</taxon>
        <taxon>Helianthus</taxon>
    </lineage>
</organism>
<keyword evidence="5" id="KW-0808">Transferase</keyword>
<dbReference type="GO" id="GO:0030170">
    <property type="term" value="F:pyridoxal phosphate binding"/>
    <property type="evidence" value="ECO:0007669"/>
    <property type="project" value="InterPro"/>
</dbReference>
<name>A0A9K3HFY7_HELAN</name>
<evidence type="ECO:0000256" key="2">
    <source>
        <dbReference type="ARBA" id="ARBA00001933"/>
    </source>
</evidence>
<dbReference type="PANTHER" id="PTHR11680:SF28">
    <property type="entry name" value="SERINE HYDROXYMETHYLTRANSFERASE, MITOCHONDRIAL"/>
    <property type="match status" value="1"/>
</dbReference>
<dbReference type="SUPFAM" id="SSF53383">
    <property type="entry name" value="PLP-dependent transferases"/>
    <property type="match status" value="1"/>
</dbReference>
<sequence>MYVFCLQYDVVPPETNSVSSLGKKTLDDPIKKKNSAAVKISRWTLAGLNAEDVSRAASEVCDKQKAIILADMAHISRSVAAGVVPSPFEYAYVLTTTTHKSLHGPRGAMIFFRKGLKEINKKNKDVCLL</sequence>
<comment type="cofactor">
    <cofactor evidence="2">
        <name>pyridoxal 5'-phosphate</name>
        <dbReference type="ChEBI" id="CHEBI:597326"/>
    </cofactor>
</comment>
<reference evidence="5" key="1">
    <citation type="journal article" date="2017" name="Nature">
        <title>The sunflower genome provides insights into oil metabolism, flowering and Asterid evolution.</title>
        <authorList>
            <person name="Badouin H."/>
            <person name="Gouzy J."/>
            <person name="Grassa C.J."/>
            <person name="Murat F."/>
            <person name="Staton S.E."/>
            <person name="Cottret L."/>
            <person name="Lelandais-Briere C."/>
            <person name="Owens G.L."/>
            <person name="Carrere S."/>
            <person name="Mayjonade B."/>
            <person name="Legrand L."/>
            <person name="Gill N."/>
            <person name="Kane N.C."/>
            <person name="Bowers J.E."/>
            <person name="Hubner S."/>
            <person name="Bellec A."/>
            <person name="Berard A."/>
            <person name="Berges H."/>
            <person name="Blanchet N."/>
            <person name="Boniface M.C."/>
            <person name="Brunel D."/>
            <person name="Catrice O."/>
            <person name="Chaidir N."/>
            <person name="Claudel C."/>
            <person name="Donnadieu C."/>
            <person name="Faraut T."/>
            <person name="Fievet G."/>
            <person name="Helmstetter N."/>
            <person name="King M."/>
            <person name="Knapp S.J."/>
            <person name="Lai Z."/>
            <person name="Le Paslier M.C."/>
            <person name="Lippi Y."/>
            <person name="Lorenzon L."/>
            <person name="Mandel J.R."/>
            <person name="Marage G."/>
            <person name="Marchand G."/>
            <person name="Marquand E."/>
            <person name="Bret-Mestries E."/>
            <person name="Morien E."/>
            <person name="Nambeesan S."/>
            <person name="Nguyen T."/>
            <person name="Pegot-Espagnet P."/>
            <person name="Pouilly N."/>
            <person name="Raftis F."/>
            <person name="Sallet E."/>
            <person name="Schiex T."/>
            <person name="Thomas J."/>
            <person name="Vandecasteele C."/>
            <person name="Vares D."/>
            <person name="Vear F."/>
            <person name="Vautrin S."/>
            <person name="Crespi M."/>
            <person name="Mangin B."/>
            <person name="Burke J.M."/>
            <person name="Salse J."/>
            <person name="Munos S."/>
            <person name="Vincourt P."/>
            <person name="Rieseberg L.H."/>
            <person name="Langlade N.B."/>
        </authorList>
    </citation>
    <scope>NUCLEOTIDE SEQUENCE</scope>
    <source>
        <tissue evidence="5">Leaves</tissue>
    </source>
</reference>
<dbReference type="Proteomes" id="UP000215914">
    <property type="component" value="Unassembled WGS sequence"/>
</dbReference>
<accession>A0A9K3HFY7</accession>
<dbReference type="InterPro" id="IPR015421">
    <property type="entry name" value="PyrdxlP-dep_Trfase_major"/>
</dbReference>
<feature type="domain" description="Serine hydroxymethyltransferase-like" evidence="4">
    <location>
        <begin position="58"/>
        <end position="126"/>
    </location>
</feature>
<protein>
    <submittedName>
        <fullName evidence="5">Glycine hydroxymethyltransferase</fullName>
        <ecNumber evidence="5">2.1.2.1</ecNumber>
    </submittedName>
</protein>
<dbReference type="Gramene" id="mRNA:HanXRQr2_Chr12g0537441">
    <property type="protein sequence ID" value="mRNA:HanXRQr2_Chr12g0537441"/>
    <property type="gene ID" value="HanXRQr2_Chr12g0537441"/>
</dbReference>
<dbReference type="EC" id="2.1.2.1" evidence="5"/>
<dbReference type="AlphaFoldDB" id="A0A9K3HFY7"/>
<dbReference type="EMBL" id="MNCJ02000327">
    <property type="protein sequence ID" value="KAF5777587.1"/>
    <property type="molecule type" value="Genomic_DNA"/>
</dbReference>
<reference evidence="5" key="2">
    <citation type="submission" date="2020-06" db="EMBL/GenBank/DDBJ databases">
        <title>Helianthus annuus Genome sequencing and assembly Release 2.</title>
        <authorList>
            <person name="Gouzy J."/>
            <person name="Langlade N."/>
            <person name="Munos S."/>
        </authorList>
    </citation>
    <scope>NUCLEOTIDE SEQUENCE</scope>
    <source>
        <tissue evidence="5">Leaves</tissue>
    </source>
</reference>
<dbReference type="PANTHER" id="PTHR11680">
    <property type="entry name" value="SERINE HYDROXYMETHYLTRANSFERASE"/>
    <property type="match status" value="1"/>
</dbReference>
<dbReference type="InterPro" id="IPR049943">
    <property type="entry name" value="Ser_HO-MeTrfase-like"/>
</dbReference>
<dbReference type="PROSITE" id="PS00096">
    <property type="entry name" value="SHMT"/>
    <property type="match status" value="1"/>
</dbReference>
<keyword evidence="3" id="KW-0663">Pyridoxal phosphate</keyword>
<comment type="caution">
    <text evidence="5">The sequence shown here is derived from an EMBL/GenBank/DDBJ whole genome shotgun (WGS) entry which is preliminary data.</text>
</comment>
<dbReference type="InterPro" id="IPR015424">
    <property type="entry name" value="PyrdxlP-dep_Trfase"/>
</dbReference>
<comment type="catalytic activity">
    <reaction evidence="1">
        <text>(6R)-5,10-methylene-5,6,7,8-tetrahydrofolate + glycine + H2O = (6S)-5,6,7,8-tetrahydrofolate + L-serine</text>
        <dbReference type="Rhea" id="RHEA:15481"/>
        <dbReference type="ChEBI" id="CHEBI:15377"/>
        <dbReference type="ChEBI" id="CHEBI:15636"/>
        <dbReference type="ChEBI" id="CHEBI:33384"/>
        <dbReference type="ChEBI" id="CHEBI:57305"/>
        <dbReference type="ChEBI" id="CHEBI:57453"/>
        <dbReference type="EC" id="2.1.2.1"/>
    </reaction>
</comment>
<gene>
    <name evidence="5" type="ORF">HanXRQr2_Chr12g0537441</name>
</gene>
<dbReference type="GO" id="GO:0004372">
    <property type="term" value="F:glycine hydroxymethyltransferase activity"/>
    <property type="evidence" value="ECO:0007669"/>
    <property type="project" value="UniProtKB-EC"/>
</dbReference>